<dbReference type="STRING" id="432608.A6V39_00780"/>
<name>A0A1A9QF60_9MOLU</name>
<organism evidence="1 2">
    <name type="scientific">Candidatus Mycoplasma haematobovis</name>
    <dbReference type="NCBI Taxonomy" id="432608"/>
    <lineage>
        <taxon>Bacteria</taxon>
        <taxon>Bacillati</taxon>
        <taxon>Mycoplasmatota</taxon>
        <taxon>Mollicutes</taxon>
        <taxon>Mycoplasmataceae</taxon>
        <taxon>Mycoplasma</taxon>
    </lineage>
</organism>
<evidence type="ECO:0000313" key="1">
    <source>
        <dbReference type="EMBL" id="OAL10586.1"/>
    </source>
</evidence>
<dbReference type="AlphaFoldDB" id="A0A1A9QF60"/>
<keyword evidence="2" id="KW-1185">Reference proteome</keyword>
<dbReference type="EMBL" id="LWUJ01000010">
    <property type="protein sequence ID" value="OAL10586.1"/>
    <property type="molecule type" value="Genomic_DNA"/>
</dbReference>
<dbReference type="RefSeq" id="WP_187149821.1">
    <property type="nucleotide sequence ID" value="NZ_LWUJ01000010.1"/>
</dbReference>
<protein>
    <submittedName>
        <fullName evidence="1">Uncharacterized protein</fullName>
    </submittedName>
</protein>
<reference evidence="2" key="1">
    <citation type="submission" date="2016-04" db="EMBL/GenBank/DDBJ databases">
        <authorList>
            <person name="Quiroz-Castaneda R.E."/>
            <person name="Martinez-Ocampo F."/>
        </authorList>
    </citation>
    <scope>NUCLEOTIDE SEQUENCE [LARGE SCALE GENOMIC DNA]</scope>
    <source>
        <strain evidence="2">INIFAP01</strain>
    </source>
</reference>
<sequence length="199" mass="22329">MSYLTKAGMAVLSAGAIGGASYSGYVYFSGDSFAKKLGVSVLNLTGTDNSTEWTTRLNELNAKTSGLDKSLEKLKNKTWQELQSWCNSNQSNKFNKETDTLYQNFEEFCTWKVGDKPWSNKIASTVVETHQDWGTAHAALKGKDKNNLSPELKKVYEAESTDNKDKKAMHKWCTDNYKKTWTGDNDATLNEVKEYCKTA</sequence>
<proteinExistence type="predicted"/>
<dbReference type="Proteomes" id="UP000077623">
    <property type="component" value="Unassembled WGS sequence"/>
</dbReference>
<comment type="caution">
    <text evidence="1">The sequence shown here is derived from an EMBL/GenBank/DDBJ whole genome shotgun (WGS) entry which is preliminary data.</text>
</comment>
<gene>
    <name evidence="1" type="ORF">A6V39_00780</name>
</gene>
<accession>A0A1A9QF60</accession>
<evidence type="ECO:0000313" key="2">
    <source>
        <dbReference type="Proteomes" id="UP000077623"/>
    </source>
</evidence>